<organism evidence="1 2">
    <name type="scientific">Lactococcus lactis subsp. lactis</name>
    <name type="common">Streptococcus lactis</name>
    <dbReference type="NCBI Taxonomy" id="1360"/>
    <lineage>
        <taxon>Bacteria</taxon>
        <taxon>Bacillati</taxon>
        <taxon>Bacillota</taxon>
        <taxon>Bacilli</taxon>
        <taxon>Lactobacillales</taxon>
        <taxon>Streptococcaceae</taxon>
        <taxon>Lactococcus</taxon>
    </lineage>
</organism>
<accession>A0A1V0P0C8</accession>
<dbReference type="EMBL" id="CP015902">
    <property type="protein sequence ID" value="ARE20201.1"/>
    <property type="molecule type" value="Genomic_DNA"/>
</dbReference>
<reference evidence="1 2" key="1">
    <citation type="journal article" date="2017" name="BMC Genomics">
        <title>Comparative and functional genomics of the Lactococcus lactis taxon; insights into evolution and niche adaptation.</title>
        <authorList>
            <person name="Kelleher P."/>
            <person name="Bottacini F."/>
            <person name="Mahony J."/>
            <person name="Kilcawley K.N."/>
            <person name="van Sinderen D."/>
        </authorList>
    </citation>
    <scope>NUCLEOTIDE SEQUENCE [LARGE SCALE GENOMIC DNA]</scope>
    <source>
        <strain evidence="1 2">UC06</strain>
    </source>
</reference>
<dbReference type="AlphaFoldDB" id="A0A1V0P0C8"/>
<dbReference type="RefSeq" id="WP_058223440.1">
    <property type="nucleotide sequence ID" value="NZ_CP015902.2"/>
</dbReference>
<sequence length="108" mass="12550">MEYLQMNVSFRAVSDLIQRSSKLNYLLDENVEVMAVPLHGGYYKDDIFVDRFAPDEMYDKAKNDGFQFVTRNLVSYIKNGRLAKQFVVIGTGYNVIKVYENGMLENNY</sequence>
<gene>
    <name evidence="1" type="ORF">LLUC06_0654</name>
</gene>
<protein>
    <submittedName>
        <fullName evidence="1">Uncharacterized protein</fullName>
    </submittedName>
</protein>
<evidence type="ECO:0000313" key="2">
    <source>
        <dbReference type="Proteomes" id="UP000192095"/>
    </source>
</evidence>
<proteinExistence type="predicted"/>
<name>A0A1V0P0C8_LACLL</name>
<dbReference type="Proteomes" id="UP000192095">
    <property type="component" value="Chromosome"/>
</dbReference>
<evidence type="ECO:0000313" key="1">
    <source>
        <dbReference type="EMBL" id="ARE20201.1"/>
    </source>
</evidence>